<keyword evidence="3" id="KW-1185">Reference proteome</keyword>
<gene>
    <name evidence="2" type="ORF">HaLaN_17131</name>
</gene>
<protein>
    <submittedName>
        <fullName evidence="2">Uncharacterized protein</fullName>
    </submittedName>
</protein>
<dbReference type="Proteomes" id="UP000485058">
    <property type="component" value="Unassembled WGS sequence"/>
</dbReference>
<comment type="caution">
    <text evidence="2">The sequence shown here is derived from an EMBL/GenBank/DDBJ whole genome shotgun (WGS) entry which is preliminary data.</text>
</comment>
<feature type="region of interest" description="Disordered" evidence="1">
    <location>
        <begin position="70"/>
        <end position="162"/>
    </location>
</feature>
<name>A0A699ZKE9_HAELA</name>
<evidence type="ECO:0000313" key="3">
    <source>
        <dbReference type="Proteomes" id="UP000485058"/>
    </source>
</evidence>
<proteinExistence type="predicted"/>
<dbReference type="EMBL" id="BLLF01001568">
    <property type="protein sequence ID" value="GFH20069.1"/>
    <property type="molecule type" value="Genomic_DNA"/>
</dbReference>
<organism evidence="2 3">
    <name type="scientific">Haematococcus lacustris</name>
    <name type="common">Green alga</name>
    <name type="synonym">Haematococcus pluvialis</name>
    <dbReference type="NCBI Taxonomy" id="44745"/>
    <lineage>
        <taxon>Eukaryota</taxon>
        <taxon>Viridiplantae</taxon>
        <taxon>Chlorophyta</taxon>
        <taxon>core chlorophytes</taxon>
        <taxon>Chlorophyceae</taxon>
        <taxon>CS clade</taxon>
        <taxon>Chlamydomonadales</taxon>
        <taxon>Haematococcaceae</taxon>
        <taxon>Haematococcus</taxon>
    </lineage>
</organism>
<evidence type="ECO:0000313" key="2">
    <source>
        <dbReference type="EMBL" id="GFH20069.1"/>
    </source>
</evidence>
<feature type="non-terminal residue" evidence="2">
    <location>
        <position position="162"/>
    </location>
</feature>
<feature type="compositionally biased region" description="Gly residues" evidence="1">
    <location>
        <begin position="143"/>
        <end position="152"/>
    </location>
</feature>
<dbReference type="AlphaFoldDB" id="A0A699ZKE9"/>
<reference evidence="2 3" key="1">
    <citation type="submission" date="2020-02" db="EMBL/GenBank/DDBJ databases">
        <title>Draft genome sequence of Haematococcus lacustris strain NIES-144.</title>
        <authorList>
            <person name="Morimoto D."/>
            <person name="Nakagawa S."/>
            <person name="Yoshida T."/>
            <person name="Sawayama S."/>
        </authorList>
    </citation>
    <scope>NUCLEOTIDE SEQUENCE [LARGE SCALE GENOMIC DNA]</scope>
    <source>
        <strain evidence="2 3">NIES-144</strain>
    </source>
</reference>
<evidence type="ECO:0000256" key="1">
    <source>
        <dbReference type="SAM" id="MobiDB-lite"/>
    </source>
</evidence>
<feature type="compositionally biased region" description="Low complexity" evidence="1">
    <location>
        <begin position="153"/>
        <end position="162"/>
    </location>
</feature>
<sequence length="162" mass="17169">MQSSALENSHACRSLQGRLYGGLPCIARPPHDTHVTQFRIAVHCSSLQLRRIRVRLLAISSAVVRQEGRSMGDGAGRVAGAAKRKRHPLAKAGAGAGRGPLVPHCPPAQPGDRQGRQLRQDWQAVQRAVEPPPEARHLQGRLEPGGGAGPGEGSPSVGQQMV</sequence>
<accession>A0A699ZKE9</accession>